<organism evidence="2">
    <name type="scientific">freshwater metagenome</name>
    <dbReference type="NCBI Taxonomy" id="449393"/>
    <lineage>
        <taxon>unclassified sequences</taxon>
        <taxon>metagenomes</taxon>
        <taxon>ecological metagenomes</taxon>
    </lineage>
</organism>
<feature type="region of interest" description="Disordered" evidence="1">
    <location>
        <begin position="63"/>
        <end position="111"/>
    </location>
</feature>
<gene>
    <name evidence="2" type="ORF">UFOPK1722_01742</name>
</gene>
<reference evidence="2" key="1">
    <citation type="submission" date="2020-05" db="EMBL/GenBank/DDBJ databases">
        <authorList>
            <person name="Chiriac C."/>
            <person name="Salcher M."/>
            <person name="Ghai R."/>
            <person name="Kavagutti S V."/>
        </authorList>
    </citation>
    <scope>NUCLEOTIDE SEQUENCE</scope>
</reference>
<proteinExistence type="predicted"/>
<accession>A0A6J6FXJ7</accession>
<dbReference type="AlphaFoldDB" id="A0A6J6FXJ7"/>
<protein>
    <submittedName>
        <fullName evidence="2">Unannotated protein</fullName>
    </submittedName>
</protein>
<sequence length="143" mass="14609">MLELPTAPAVSDAPAVTTNVPDVDDWIRPLHVVPFDVATSKYVPSMSAPTSFTPAPSLGVTVKNTAMGDPAHTGPLAQTRTESPSPPGSVVVTGVTQSSNMTSSVEVPESPVESVADTVTVYVPGSSDDTYVKNTVSVAAVAT</sequence>
<feature type="compositionally biased region" description="Low complexity" evidence="1">
    <location>
        <begin position="88"/>
        <end position="111"/>
    </location>
</feature>
<evidence type="ECO:0000256" key="1">
    <source>
        <dbReference type="SAM" id="MobiDB-lite"/>
    </source>
</evidence>
<evidence type="ECO:0000313" key="2">
    <source>
        <dbReference type="EMBL" id="CAB4593080.1"/>
    </source>
</evidence>
<dbReference type="EMBL" id="CAEZTS010000201">
    <property type="protein sequence ID" value="CAB4593080.1"/>
    <property type="molecule type" value="Genomic_DNA"/>
</dbReference>
<name>A0A6J6FXJ7_9ZZZZ</name>